<feature type="domain" description="Glycosyl transferase family 1" evidence="1">
    <location>
        <begin position="185"/>
        <end position="350"/>
    </location>
</feature>
<dbReference type="InterPro" id="IPR028098">
    <property type="entry name" value="Glyco_trans_4-like_N"/>
</dbReference>
<protein>
    <submittedName>
        <fullName evidence="3">Glycosyltransferase family 4 protein</fullName>
    </submittedName>
</protein>
<comment type="caution">
    <text evidence="3">The sequence shown here is derived from an EMBL/GenBank/DDBJ whole genome shotgun (WGS) entry which is preliminary data.</text>
</comment>
<sequence>MKKALLVTHVSGFVPQFEMGNVKILQEMGYEVHYASNYHNPSYGDDNHRLDGTGIIRHQVDFERSPYSLKNLTAYRQLKKLMEEERFDLVHCHTPMGGALARLAARKTKTGPVIYTAHGFHFFKGAPLINWLVYYPVERWLSRFTDVQVTINHEDYMRAKNQFKARRTVRIHGVGIDLAPSGKSREEKRWELGIQPDEILLLTAGELNRNKNQRMVLEAMGKLKGMTEAKLVYAACGKGDCLESLEKRARELGIEANVRFLGYREDFREILKTADIFLMPSYREGLPTVVMEAMSAGLPVIGTDIRGNRDLIQPGKTGYLVGVDDAGQMAQAIKWLAEDENLRREMGAGGQTAILPFGREQVAKEMKKIYCSLEGQTWKDK</sequence>
<dbReference type="GO" id="GO:0016757">
    <property type="term" value="F:glycosyltransferase activity"/>
    <property type="evidence" value="ECO:0007669"/>
    <property type="project" value="InterPro"/>
</dbReference>
<dbReference type="Gene3D" id="3.40.50.2000">
    <property type="entry name" value="Glycogen Phosphorylase B"/>
    <property type="match status" value="2"/>
</dbReference>
<dbReference type="Pfam" id="PF13477">
    <property type="entry name" value="Glyco_trans_4_2"/>
    <property type="match status" value="1"/>
</dbReference>
<reference evidence="3" key="1">
    <citation type="journal article" date="2021" name="PeerJ">
        <title>Extensive microbial diversity within the chicken gut microbiome revealed by metagenomics and culture.</title>
        <authorList>
            <person name="Gilroy R."/>
            <person name="Ravi A."/>
            <person name="Getino M."/>
            <person name="Pursley I."/>
            <person name="Horton D.L."/>
            <person name="Alikhan N.F."/>
            <person name="Baker D."/>
            <person name="Gharbi K."/>
            <person name="Hall N."/>
            <person name="Watson M."/>
            <person name="Adriaenssens E.M."/>
            <person name="Foster-Nyarko E."/>
            <person name="Jarju S."/>
            <person name="Secka A."/>
            <person name="Antonio M."/>
            <person name="Oren A."/>
            <person name="Chaudhuri R.R."/>
            <person name="La Ragione R."/>
            <person name="Hildebrand F."/>
            <person name="Pallen M.J."/>
        </authorList>
    </citation>
    <scope>NUCLEOTIDE SEQUENCE</scope>
    <source>
        <strain evidence="3">ChiGjej4B4-12881</strain>
    </source>
</reference>
<evidence type="ECO:0000313" key="3">
    <source>
        <dbReference type="EMBL" id="HIX53194.1"/>
    </source>
</evidence>
<name>A0A9D1W6D1_9FIRM</name>
<dbReference type="AlphaFoldDB" id="A0A9D1W6D1"/>
<reference evidence="3" key="2">
    <citation type="submission" date="2021-04" db="EMBL/GenBank/DDBJ databases">
        <authorList>
            <person name="Gilroy R."/>
        </authorList>
    </citation>
    <scope>NUCLEOTIDE SEQUENCE</scope>
    <source>
        <strain evidence="3">ChiGjej4B4-12881</strain>
    </source>
</reference>
<dbReference type="PANTHER" id="PTHR45947:SF3">
    <property type="entry name" value="SULFOQUINOVOSYL TRANSFERASE SQD2"/>
    <property type="match status" value="1"/>
</dbReference>
<dbReference type="Proteomes" id="UP000886780">
    <property type="component" value="Unassembled WGS sequence"/>
</dbReference>
<dbReference type="EMBL" id="DXEU01000188">
    <property type="protein sequence ID" value="HIX53194.1"/>
    <property type="molecule type" value="Genomic_DNA"/>
</dbReference>
<dbReference type="InterPro" id="IPR001296">
    <property type="entry name" value="Glyco_trans_1"/>
</dbReference>
<dbReference type="CDD" id="cd03808">
    <property type="entry name" value="GT4_CapM-like"/>
    <property type="match status" value="1"/>
</dbReference>
<evidence type="ECO:0000313" key="4">
    <source>
        <dbReference type="Proteomes" id="UP000886780"/>
    </source>
</evidence>
<feature type="domain" description="Glycosyltransferase subfamily 4-like N-terminal" evidence="2">
    <location>
        <begin position="4"/>
        <end position="146"/>
    </location>
</feature>
<dbReference type="PANTHER" id="PTHR45947">
    <property type="entry name" value="SULFOQUINOVOSYL TRANSFERASE SQD2"/>
    <property type="match status" value="1"/>
</dbReference>
<evidence type="ECO:0000259" key="2">
    <source>
        <dbReference type="Pfam" id="PF13477"/>
    </source>
</evidence>
<accession>A0A9D1W6D1</accession>
<gene>
    <name evidence="3" type="ORF">IAA28_10375</name>
</gene>
<dbReference type="InterPro" id="IPR050194">
    <property type="entry name" value="Glycosyltransferase_grp1"/>
</dbReference>
<organism evidence="3 4">
    <name type="scientific">Candidatus Lachnoclostridium stercoripullorum</name>
    <dbReference type="NCBI Taxonomy" id="2838635"/>
    <lineage>
        <taxon>Bacteria</taxon>
        <taxon>Bacillati</taxon>
        <taxon>Bacillota</taxon>
        <taxon>Clostridia</taxon>
        <taxon>Lachnospirales</taxon>
        <taxon>Lachnospiraceae</taxon>
    </lineage>
</organism>
<evidence type="ECO:0000259" key="1">
    <source>
        <dbReference type="Pfam" id="PF00534"/>
    </source>
</evidence>
<proteinExistence type="predicted"/>
<dbReference type="Pfam" id="PF00534">
    <property type="entry name" value="Glycos_transf_1"/>
    <property type="match status" value="1"/>
</dbReference>
<dbReference type="SUPFAM" id="SSF53756">
    <property type="entry name" value="UDP-Glycosyltransferase/glycogen phosphorylase"/>
    <property type="match status" value="1"/>
</dbReference>